<dbReference type="GO" id="GO:0015074">
    <property type="term" value="P:DNA integration"/>
    <property type="evidence" value="ECO:0007669"/>
    <property type="project" value="InterPro"/>
</dbReference>
<evidence type="ECO:0000259" key="2">
    <source>
        <dbReference type="PROSITE" id="PS50994"/>
    </source>
</evidence>
<dbReference type="Proteomes" id="UP000235965">
    <property type="component" value="Unassembled WGS sequence"/>
</dbReference>
<evidence type="ECO:0000256" key="1">
    <source>
        <dbReference type="SAM" id="MobiDB-lite"/>
    </source>
</evidence>
<dbReference type="PROSITE" id="PS50994">
    <property type="entry name" value="INTEGRASE"/>
    <property type="match status" value="1"/>
</dbReference>
<dbReference type="GO" id="GO:0003676">
    <property type="term" value="F:nucleic acid binding"/>
    <property type="evidence" value="ECO:0007669"/>
    <property type="project" value="InterPro"/>
</dbReference>
<dbReference type="OrthoDB" id="422540at2759"/>
<evidence type="ECO:0000313" key="3">
    <source>
        <dbReference type="EMBL" id="PNF43220.1"/>
    </source>
</evidence>
<dbReference type="Gene3D" id="3.30.420.10">
    <property type="entry name" value="Ribonuclease H-like superfamily/Ribonuclease H"/>
    <property type="match status" value="1"/>
</dbReference>
<sequence length="222" mass="25017">TDKGRQFESLIFHSLAKLYGIQVSRTTVHHPAANGVVERFHRALKAAILSHADQHWTEPLPPVLLGIRTAFKEDLQESVTELVYGELLRIPGAQLTPTANPVDPAHQITQLRQYMALLRPIPATRHASPAIFVHGDLKKCTHVFLWQDKSRKALEHPYSGPYHVLSRKDKTMQIPVRDRIVTMSTVRVKPAYMLNERGRGTTTKTFKPAADETTTSFPHVVP</sequence>
<comment type="caution">
    <text evidence="3">The sequence shown here is derived from an EMBL/GenBank/DDBJ whole genome shotgun (WGS) entry which is preliminary data.</text>
</comment>
<dbReference type="SUPFAM" id="SSF53098">
    <property type="entry name" value="Ribonuclease H-like"/>
    <property type="match status" value="1"/>
</dbReference>
<gene>
    <name evidence="3" type="ORF">B7P43_G15439</name>
</gene>
<feature type="domain" description="Integrase catalytic" evidence="2">
    <location>
        <begin position="1"/>
        <end position="105"/>
    </location>
</feature>
<dbReference type="InParanoid" id="A0A2J7RQV3"/>
<accession>A0A2J7RQV3</accession>
<feature type="compositionally biased region" description="Polar residues" evidence="1">
    <location>
        <begin position="212"/>
        <end position="222"/>
    </location>
</feature>
<dbReference type="STRING" id="105785.A0A2J7RQV3"/>
<dbReference type="PANTHER" id="PTHR38681:SF1">
    <property type="entry name" value="RETROVIRUS-RELATED POL POLYPROTEIN FROM TRANSPOSON 412-LIKE PROTEIN"/>
    <property type="match status" value="1"/>
</dbReference>
<evidence type="ECO:0000313" key="4">
    <source>
        <dbReference type="Proteomes" id="UP000235965"/>
    </source>
</evidence>
<feature type="non-terminal residue" evidence="3">
    <location>
        <position position="1"/>
    </location>
</feature>
<dbReference type="InterPro" id="IPR036397">
    <property type="entry name" value="RNaseH_sf"/>
</dbReference>
<dbReference type="PANTHER" id="PTHR38681">
    <property type="entry name" value="RETROVIRUS-RELATED POL POLYPROTEIN FROM TRANSPOSON 412-LIKE PROTEIN-RELATED"/>
    <property type="match status" value="1"/>
</dbReference>
<dbReference type="InterPro" id="IPR001584">
    <property type="entry name" value="Integrase_cat-core"/>
</dbReference>
<dbReference type="AlphaFoldDB" id="A0A2J7RQV3"/>
<proteinExistence type="predicted"/>
<organism evidence="3 4">
    <name type="scientific">Cryptotermes secundus</name>
    <dbReference type="NCBI Taxonomy" id="105785"/>
    <lineage>
        <taxon>Eukaryota</taxon>
        <taxon>Metazoa</taxon>
        <taxon>Ecdysozoa</taxon>
        <taxon>Arthropoda</taxon>
        <taxon>Hexapoda</taxon>
        <taxon>Insecta</taxon>
        <taxon>Pterygota</taxon>
        <taxon>Neoptera</taxon>
        <taxon>Polyneoptera</taxon>
        <taxon>Dictyoptera</taxon>
        <taxon>Blattodea</taxon>
        <taxon>Blattoidea</taxon>
        <taxon>Termitoidae</taxon>
        <taxon>Kalotermitidae</taxon>
        <taxon>Cryptotermitinae</taxon>
        <taxon>Cryptotermes</taxon>
    </lineage>
</organism>
<keyword evidence="4" id="KW-1185">Reference proteome</keyword>
<protein>
    <recommendedName>
        <fullName evidence="2">Integrase catalytic domain-containing protein</fullName>
    </recommendedName>
</protein>
<feature type="region of interest" description="Disordered" evidence="1">
    <location>
        <begin position="200"/>
        <end position="222"/>
    </location>
</feature>
<dbReference type="EMBL" id="NEVH01000615">
    <property type="protein sequence ID" value="PNF43220.1"/>
    <property type="molecule type" value="Genomic_DNA"/>
</dbReference>
<name>A0A2J7RQV3_9NEOP</name>
<dbReference type="InterPro" id="IPR012337">
    <property type="entry name" value="RNaseH-like_sf"/>
</dbReference>
<reference evidence="3 4" key="1">
    <citation type="submission" date="2017-12" db="EMBL/GenBank/DDBJ databases">
        <title>Hemimetabolous genomes reveal molecular basis of termite eusociality.</title>
        <authorList>
            <person name="Harrison M.C."/>
            <person name="Jongepier E."/>
            <person name="Robertson H.M."/>
            <person name="Arning N."/>
            <person name="Bitard-Feildel T."/>
            <person name="Chao H."/>
            <person name="Childers C.P."/>
            <person name="Dinh H."/>
            <person name="Doddapaneni H."/>
            <person name="Dugan S."/>
            <person name="Gowin J."/>
            <person name="Greiner C."/>
            <person name="Han Y."/>
            <person name="Hu H."/>
            <person name="Hughes D.S.T."/>
            <person name="Huylmans A.-K."/>
            <person name="Kemena C."/>
            <person name="Kremer L.P.M."/>
            <person name="Lee S.L."/>
            <person name="Lopez-Ezquerra A."/>
            <person name="Mallet L."/>
            <person name="Monroy-Kuhn J.M."/>
            <person name="Moser A."/>
            <person name="Murali S.C."/>
            <person name="Muzny D.M."/>
            <person name="Otani S."/>
            <person name="Piulachs M.-D."/>
            <person name="Poelchau M."/>
            <person name="Qu J."/>
            <person name="Schaub F."/>
            <person name="Wada-Katsumata A."/>
            <person name="Worley K.C."/>
            <person name="Xie Q."/>
            <person name="Ylla G."/>
            <person name="Poulsen M."/>
            <person name="Gibbs R.A."/>
            <person name="Schal C."/>
            <person name="Richards S."/>
            <person name="Belles X."/>
            <person name="Korb J."/>
            <person name="Bornberg-Bauer E."/>
        </authorList>
    </citation>
    <scope>NUCLEOTIDE SEQUENCE [LARGE SCALE GENOMIC DNA]</scope>
    <source>
        <tissue evidence="3">Whole body</tissue>
    </source>
</reference>